<sequence>MTAEIVQVMGGWGNDWGNDIRLVATVCKTVARVKKRNEPWFTLASLVLGTQELVLRYYATHGDSLSLAVLIHITRQQFSRFWDRRWPDSEFSKVLEAASKFNVQDTLPELRHEFCALWNQVRSNDKRRMAGHILKPIRNVYIALHQDTDSAPIGADLWDPSSYPACNVPGHSPDSSPHSHDDSASTIFARTDTAALVPASLSGPDELSSSIPPPLLIGEDLTDISPLDTFLAARQTITESPRIAFILSDLATTTPHSTSESSISAPPLSSTSPVFSLQHNDDLLAPSDGPSLPSSVASNLILDNILPKGALPSSHSLMTPSINLSIHPNTLPTLDLPPQPLSPLSVNDSNIAIAGSSMWEPSAERTGDHSPHPSRGRYDIV</sequence>
<organism evidence="2 3">
    <name type="scientific">Lactarius akahatsu</name>
    <dbReference type="NCBI Taxonomy" id="416441"/>
    <lineage>
        <taxon>Eukaryota</taxon>
        <taxon>Fungi</taxon>
        <taxon>Dikarya</taxon>
        <taxon>Basidiomycota</taxon>
        <taxon>Agaricomycotina</taxon>
        <taxon>Agaricomycetes</taxon>
        <taxon>Russulales</taxon>
        <taxon>Russulaceae</taxon>
        <taxon>Lactarius</taxon>
    </lineage>
</organism>
<evidence type="ECO:0000313" key="2">
    <source>
        <dbReference type="EMBL" id="KAH8977929.1"/>
    </source>
</evidence>
<feature type="compositionally biased region" description="Basic and acidic residues" evidence="1">
    <location>
        <begin position="362"/>
        <end position="381"/>
    </location>
</feature>
<feature type="region of interest" description="Disordered" evidence="1">
    <location>
        <begin position="358"/>
        <end position="381"/>
    </location>
</feature>
<evidence type="ECO:0000313" key="3">
    <source>
        <dbReference type="Proteomes" id="UP001201163"/>
    </source>
</evidence>
<evidence type="ECO:0000256" key="1">
    <source>
        <dbReference type="SAM" id="MobiDB-lite"/>
    </source>
</evidence>
<dbReference type="AlphaFoldDB" id="A0AAD4Q4V7"/>
<keyword evidence="3" id="KW-1185">Reference proteome</keyword>
<protein>
    <submittedName>
        <fullName evidence="2">Uncharacterized protein</fullName>
    </submittedName>
</protein>
<dbReference type="EMBL" id="JAKELL010000262">
    <property type="protein sequence ID" value="KAH8977929.1"/>
    <property type="molecule type" value="Genomic_DNA"/>
</dbReference>
<dbReference type="Proteomes" id="UP001201163">
    <property type="component" value="Unassembled WGS sequence"/>
</dbReference>
<gene>
    <name evidence="2" type="ORF">EDB92DRAFT_1913103</name>
</gene>
<proteinExistence type="predicted"/>
<comment type="caution">
    <text evidence="2">The sequence shown here is derived from an EMBL/GenBank/DDBJ whole genome shotgun (WGS) entry which is preliminary data.</text>
</comment>
<name>A0AAD4Q4V7_9AGAM</name>
<accession>A0AAD4Q4V7</accession>
<reference evidence="2" key="1">
    <citation type="submission" date="2022-01" db="EMBL/GenBank/DDBJ databases">
        <title>Comparative genomics reveals a dynamic genome evolution in the ectomycorrhizal milk-cap (Lactarius) mushrooms.</title>
        <authorList>
            <consortium name="DOE Joint Genome Institute"/>
            <person name="Lebreton A."/>
            <person name="Tang N."/>
            <person name="Kuo A."/>
            <person name="LaButti K."/>
            <person name="Drula E."/>
            <person name="Barry K."/>
            <person name="Clum A."/>
            <person name="Lipzen A."/>
            <person name="Mousain D."/>
            <person name="Ng V."/>
            <person name="Wang R."/>
            <person name="Wang X."/>
            <person name="Dai Y."/>
            <person name="Henrissat B."/>
            <person name="Grigoriev I.V."/>
            <person name="Guerin-Laguette A."/>
            <person name="Yu F."/>
            <person name="Martin F.M."/>
        </authorList>
    </citation>
    <scope>NUCLEOTIDE SEQUENCE</scope>
    <source>
        <strain evidence="2">QP</strain>
    </source>
</reference>